<sequence length="141" mass="15043">MKKSILIASLTALALSFATAQDVRIDQGDPSAVLVQWVSLLPQEVQLDALSQGQARLLYDALSGLSYAFTPAQAQEVVQAIRQALPQDEVQALERAAAQTASLSDSDKEALVYFSGAQFEDSLRTALAQLSVAVTPDYSGE</sequence>
<accession>D3PKD0</accession>
<dbReference type="EMBL" id="CP005385">
    <property type="protein sequence ID" value="AGK04716.1"/>
    <property type="molecule type" value="Genomic_DNA"/>
</dbReference>
<dbReference type="STRING" id="504728.K649_07080"/>
<keyword evidence="4" id="KW-1185">Reference proteome</keyword>
<dbReference type="AlphaFoldDB" id="D3PKD0"/>
<evidence type="ECO:0000313" key="5">
    <source>
        <dbReference type="Proteomes" id="UP000013026"/>
    </source>
</evidence>
<protein>
    <submittedName>
        <fullName evidence="3">Uncharacterized protein</fullName>
    </submittedName>
</protein>
<dbReference type="KEGG" id="mre:K649_07080"/>
<organism evidence="3 5">
    <name type="scientific">Meiothermus ruber (strain ATCC 35948 / DSM 1279 / VKM B-1258 / 21)</name>
    <name type="common">Thermus ruber</name>
    <dbReference type="NCBI Taxonomy" id="504728"/>
    <lineage>
        <taxon>Bacteria</taxon>
        <taxon>Thermotogati</taxon>
        <taxon>Deinococcota</taxon>
        <taxon>Deinococci</taxon>
        <taxon>Thermales</taxon>
        <taxon>Thermaceae</taxon>
        <taxon>Meiothermus</taxon>
    </lineage>
</organism>
<dbReference type="RefSeq" id="WP_013012330.1">
    <property type="nucleotide sequence ID" value="NC_013946.1"/>
</dbReference>
<evidence type="ECO:0000313" key="3">
    <source>
        <dbReference type="EMBL" id="AGK04716.1"/>
    </source>
</evidence>
<keyword evidence="1" id="KW-0732">Signal</keyword>
<dbReference type="Proteomes" id="UP000013026">
    <property type="component" value="Chromosome"/>
</dbReference>
<reference evidence="3 5" key="3">
    <citation type="submission" date="2013-04" db="EMBL/GenBank/DDBJ databases">
        <authorList>
            <person name="Chin J."/>
            <person name="Alexander D.H."/>
            <person name="Marks P."/>
            <person name="Korlach J."/>
            <person name="Clum A."/>
            <person name="Copeland A."/>
        </authorList>
    </citation>
    <scope>NUCLEOTIDE SEQUENCE [LARGE SCALE GENOMIC DNA]</scope>
    <source>
        <strain evidence="5">ATCC 35948 / DSM 1279 / VKM B-1258 / 21</strain>
        <strain evidence="3">DSM 1279</strain>
    </source>
</reference>
<evidence type="ECO:0000313" key="4">
    <source>
        <dbReference type="Proteomes" id="UP000006655"/>
    </source>
</evidence>
<dbReference type="EMBL" id="CP001743">
    <property type="protein sequence ID" value="ADD26811.1"/>
    <property type="molecule type" value="Genomic_DNA"/>
</dbReference>
<dbReference type="KEGG" id="mrb:Mrub_0030"/>
<gene>
    <name evidence="2" type="ordered locus">Mrub_0030</name>
    <name evidence="3" type="ORF">K649_07080</name>
</gene>
<feature type="chain" id="PRO_5044729649" evidence="1">
    <location>
        <begin position="21"/>
        <end position="141"/>
    </location>
</feature>
<reference evidence="2 4" key="1">
    <citation type="journal article" date="2010" name="Stand. Genomic Sci.">
        <title>Complete genome sequence of Meiothermus ruber type strain (21).</title>
        <authorList>
            <person name="Tindall B.J."/>
            <person name="Sikorski J."/>
            <person name="Lucas S."/>
            <person name="Goltsman E."/>
            <person name="Copeland A."/>
            <person name="Glavina Del Rio T."/>
            <person name="Nolan M."/>
            <person name="Tice H."/>
            <person name="Cheng J.F."/>
            <person name="Han C."/>
            <person name="Pitluck S."/>
            <person name="Liolios K."/>
            <person name="Ivanova N."/>
            <person name="Mavromatis K."/>
            <person name="Ovchinnikova G."/>
            <person name="Pati A."/>
            <person name="Fahnrich R."/>
            <person name="Goodwin L."/>
            <person name="Chen A."/>
            <person name="Palaniappan K."/>
            <person name="Land M."/>
            <person name="Hauser L."/>
            <person name="Chang Y.J."/>
            <person name="Jeffries C.D."/>
            <person name="Rohde M."/>
            <person name="Goker M."/>
            <person name="Woyke T."/>
            <person name="Bristow J."/>
            <person name="Eisen J.A."/>
            <person name="Markowitz V."/>
            <person name="Hugenholtz P."/>
            <person name="Kyrpides N.C."/>
            <person name="Klenk H.P."/>
            <person name="Lapidus A."/>
        </authorList>
    </citation>
    <scope>NUCLEOTIDE SEQUENCE [LARGE SCALE GENOMIC DNA]</scope>
    <source>
        <strain evidence="4">ATCC 35948 / DSM 1279 / VKM B-1258 / 21</strain>
        <strain evidence="2">DSM 1279</strain>
    </source>
</reference>
<dbReference type="PATRIC" id="fig|504728.9.peg.1456"/>
<feature type="signal peptide" evidence="1">
    <location>
        <begin position="1"/>
        <end position="20"/>
    </location>
</feature>
<evidence type="ECO:0000313" key="2">
    <source>
        <dbReference type="EMBL" id="ADD26811.1"/>
    </source>
</evidence>
<dbReference type="Proteomes" id="UP000006655">
    <property type="component" value="Chromosome"/>
</dbReference>
<name>D3PKD0_MEIRD</name>
<proteinExistence type="predicted"/>
<evidence type="ECO:0000256" key="1">
    <source>
        <dbReference type="SAM" id="SignalP"/>
    </source>
</evidence>
<reference evidence="3" key="2">
    <citation type="submission" date="2013-04" db="EMBL/GenBank/DDBJ databases">
        <title>Non-Hybrid, Finished Microbial Genome Assemblies from Long-Read SMRT Sequencing Data.</title>
        <authorList>
            <person name="Klammer A."/>
            <person name="Drake J."/>
            <person name="Heiner C."/>
            <person name="Clum A."/>
            <person name="Copeland A."/>
            <person name="Huddleston J."/>
            <person name="Eichler E."/>
            <person name="Turner S.W."/>
        </authorList>
    </citation>
    <scope>NUCLEOTIDE SEQUENCE</scope>
    <source>
        <strain evidence="3">DSM 1279</strain>
    </source>
</reference>